<dbReference type="Gene3D" id="3.30.70.2450">
    <property type="match status" value="1"/>
</dbReference>
<evidence type="ECO:0000313" key="4">
    <source>
        <dbReference type="Proteomes" id="UP000027451"/>
    </source>
</evidence>
<protein>
    <submittedName>
        <fullName evidence="3">Para-nitrophenol 4-monooxygenase</fullName>
    </submittedName>
</protein>
<name>A0A656QG68_9BURK</name>
<dbReference type="PANTHER" id="PTHR43476:SF3">
    <property type="entry name" value="FAD-BINDING MONOOXYGENASE"/>
    <property type="match status" value="1"/>
</dbReference>
<dbReference type="InterPro" id="IPR036188">
    <property type="entry name" value="FAD/NAD-bd_sf"/>
</dbReference>
<proteinExistence type="predicted"/>
<dbReference type="InterPro" id="IPR050631">
    <property type="entry name" value="PheA/TfdB_FAD_monoxygenase"/>
</dbReference>
<sequence length="446" mass="50031">METLEGVVVVGGGPVGLLTALKLGRAGVKVVVLESEPSVSPSPRAVAYMPPTVAALERFGLLDDVRKRAVWSPEINYRHGDGTLFSTLDWGVLDEDTEHPYMLLLGQNHVSNVIVEHLQALPNVDIRWNHRVESIKQDTAYVTIETRMPGGLSRIRTRWVAATDGARSTVREQLGLTFDGTTWDERLVATNIFYDFSFHGYSRANFVHDPVDWAVVVQLDQSGLWRVCYGEDPDISMDEVRRRMPERFRKILPGAPNPDQYRVDHINPYRVHQRCASEFRRGRVLLAGDAAHITNPIGGLGLSGGVLDAEHLATALIAVIKESASKRVLDKYAAERRRVFLDFTSPTATANFNWMKESDPAKRAQDTAMLQSATADRAVMREMLLNFEKLNGVPRPSRLCAPEVGSNIRKFVESMSVRVMTSLRRLKPNFWKTFRAESLNTQVVLK</sequence>
<keyword evidence="4" id="KW-1185">Reference proteome</keyword>
<dbReference type="InterPro" id="IPR002938">
    <property type="entry name" value="FAD-bd"/>
</dbReference>
<dbReference type="PANTHER" id="PTHR43476">
    <property type="entry name" value="3-(3-HYDROXY-PHENYL)PROPIONATE/3-HYDROXYCINNAMIC ACID HYDROXYLASE"/>
    <property type="match status" value="1"/>
</dbReference>
<dbReference type="AlphaFoldDB" id="A0A656QG68"/>
<dbReference type="SUPFAM" id="SSF51905">
    <property type="entry name" value="FAD/NAD(P)-binding domain"/>
    <property type="match status" value="1"/>
</dbReference>
<dbReference type="Proteomes" id="UP000027451">
    <property type="component" value="Unassembled WGS sequence"/>
</dbReference>
<dbReference type="OrthoDB" id="3443359at2"/>
<reference evidence="3 4" key="1">
    <citation type="submission" date="2014-03" db="EMBL/GenBank/DDBJ databases">
        <title>Draft Genome Sequences of Four Burkholderia Strains.</title>
        <authorList>
            <person name="Liu X.Y."/>
            <person name="Li C.X."/>
            <person name="Xu J.H."/>
        </authorList>
    </citation>
    <scope>NUCLEOTIDE SEQUENCE [LARGE SCALE GENOMIC DNA]</scope>
    <source>
        <strain evidence="3 4">OP-1</strain>
    </source>
</reference>
<feature type="domain" description="FAD-binding" evidence="2">
    <location>
        <begin position="7"/>
        <end position="339"/>
    </location>
</feature>
<accession>A0A656QG68</accession>
<dbReference type="PRINTS" id="PR00420">
    <property type="entry name" value="RNGMNOXGNASE"/>
</dbReference>
<dbReference type="GO" id="GO:0008688">
    <property type="term" value="F:3-(3-hydroxyphenyl)propionate hydroxylase activity"/>
    <property type="evidence" value="ECO:0007669"/>
    <property type="project" value="TreeGrafter"/>
</dbReference>
<organism evidence="3 4">
    <name type="scientific">Caballeronia zhejiangensis</name>
    <dbReference type="NCBI Taxonomy" id="871203"/>
    <lineage>
        <taxon>Bacteria</taxon>
        <taxon>Pseudomonadati</taxon>
        <taxon>Pseudomonadota</taxon>
        <taxon>Betaproteobacteria</taxon>
        <taxon>Burkholderiales</taxon>
        <taxon>Burkholderiaceae</taxon>
        <taxon>Caballeronia</taxon>
    </lineage>
</organism>
<keyword evidence="1" id="KW-0560">Oxidoreductase</keyword>
<dbReference type="GO" id="GO:0071949">
    <property type="term" value="F:FAD binding"/>
    <property type="evidence" value="ECO:0007669"/>
    <property type="project" value="InterPro"/>
</dbReference>
<dbReference type="Pfam" id="PF01494">
    <property type="entry name" value="FAD_binding_3"/>
    <property type="match status" value="1"/>
</dbReference>
<comment type="caution">
    <text evidence="3">The sequence shown here is derived from an EMBL/GenBank/DDBJ whole genome shotgun (WGS) entry which is preliminary data.</text>
</comment>
<dbReference type="EMBL" id="JFHD01000038">
    <property type="protein sequence ID" value="KDR26088.1"/>
    <property type="molecule type" value="Genomic_DNA"/>
</dbReference>
<evidence type="ECO:0000313" key="3">
    <source>
        <dbReference type="EMBL" id="KDR26088.1"/>
    </source>
</evidence>
<dbReference type="GO" id="GO:0019622">
    <property type="term" value="P:3-(3-hydroxy)phenylpropionate catabolic process"/>
    <property type="evidence" value="ECO:0007669"/>
    <property type="project" value="TreeGrafter"/>
</dbReference>
<dbReference type="Gene3D" id="3.50.50.60">
    <property type="entry name" value="FAD/NAD(P)-binding domain"/>
    <property type="match status" value="1"/>
</dbReference>
<keyword evidence="3" id="KW-0503">Monooxygenase</keyword>
<evidence type="ECO:0000256" key="1">
    <source>
        <dbReference type="ARBA" id="ARBA00023002"/>
    </source>
</evidence>
<evidence type="ECO:0000259" key="2">
    <source>
        <dbReference type="Pfam" id="PF01494"/>
    </source>
</evidence>
<gene>
    <name evidence="3" type="ORF">BG60_24165</name>
</gene>